<dbReference type="EMBL" id="CP054492">
    <property type="protein sequence ID" value="QOY50953.1"/>
    <property type="molecule type" value="Genomic_DNA"/>
</dbReference>
<reference evidence="1 2" key="1">
    <citation type="submission" date="2020-05" db="EMBL/GenBank/DDBJ databases">
        <title>Sulfurimonas marisnigri, sp. nov., and Sulfurimonas baltica, sp. nov., manganese oxide reducing chemolithoautotrophs of the class Epsilonproteobacteria isolated from the pelagic redoxclines of the Black and Baltic Seas and emended description of the genus Sulfurimonas.</title>
        <authorList>
            <person name="Henkel J.V."/>
            <person name="Laudan C."/>
            <person name="Werner J."/>
            <person name="Neu T."/>
            <person name="Plewe S."/>
            <person name="Sproer C."/>
            <person name="Bunk B."/>
            <person name="Schulz-Vogt H.N."/>
        </authorList>
    </citation>
    <scope>NUCLEOTIDE SEQUENCE [LARGE SCALE GENOMIC DNA]</scope>
    <source>
        <strain evidence="1 2">GD2</strain>
    </source>
</reference>
<dbReference type="KEGG" id="sbal:HUE88_07290"/>
<name>A0A7S7RM12_9BACT</name>
<protein>
    <submittedName>
        <fullName evidence="1">Uncharacterized protein</fullName>
    </submittedName>
</protein>
<evidence type="ECO:0000313" key="2">
    <source>
        <dbReference type="Proteomes" id="UP000593994"/>
    </source>
</evidence>
<proteinExistence type="predicted"/>
<sequence>MLIYQEIDEFIQSGKTLDTQLEIHTDYDDQQIHKILSNCNLEGSSWESLDYHTRIYKTYDKDGNSEWMTVLFIDTTDKKIDDLVSLSAIIQEAEDKFYEFDNDELFDD</sequence>
<accession>A0A7S7RM12</accession>
<organism evidence="1 2">
    <name type="scientific">Candidatus Sulfurimonas baltica</name>
    <dbReference type="NCBI Taxonomy" id="2740404"/>
    <lineage>
        <taxon>Bacteria</taxon>
        <taxon>Pseudomonadati</taxon>
        <taxon>Campylobacterota</taxon>
        <taxon>Epsilonproteobacteria</taxon>
        <taxon>Campylobacterales</taxon>
        <taxon>Sulfurimonadaceae</taxon>
        <taxon>Sulfurimonas</taxon>
    </lineage>
</organism>
<dbReference type="Proteomes" id="UP000593994">
    <property type="component" value="Chromosome"/>
</dbReference>
<dbReference type="RefSeq" id="WP_194368073.1">
    <property type="nucleotide sequence ID" value="NZ_CP054492.1"/>
</dbReference>
<dbReference type="AlphaFoldDB" id="A0A7S7RM12"/>
<gene>
    <name evidence="1" type="ORF">HUE88_07290</name>
</gene>
<evidence type="ECO:0000313" key="1">
    <source>
        <dbReference type="EMBL" id="QOY50953.1"/>
    </source>
</evidence>
<keyword evidence="2" id="KW-1185">Reference proteome</keyword>